<dbReference type="Gramene" id="evm.model.06.1179">
    <property type="protein sequence ID" value="cds.evm.model.06.1179"/>
    <property type="gene ID" value="evm.TU.06.1179"/>
</dbReference>
<dbReference type="Proteomes" id="UP000596661">
    <property type="component" value="Chromosome 6"/>
</dbReference>
<reference evidence="2" key="1">
    <citation type="submission" date="2018-11" db="EMBL/GenBank/DDBJ databases">
        <authorList>
            <person name="Grassa J C."/>
        </authorList>
    </citation>
    <scope>NUCLEOTIDE SEQUENCE [LARGE SCALE GENOMIC DNA]</scope>
</reference>
<name>A0A803PTE3_CANSA</name>
<proteinExistence type="predicted"/>
<accession>A0A803PTE3</accession>
<evidence type="ECO:0000313" key="2">
    <source>
        <dbReference type="EnsemblPlants" id="cds.evm.model.06.1179"/>
    </source>
</evidence>
<dbReference type="AlphaFoldDB" id="A0A803PTE3"/>
<dbReference type="EnsemblPlants" id="evm.model.06.1179">
    <property type="protein sequence ID" value="cds.evm.model.06.1179"/>
    <property type="gene ID" value="evm.TU.06.1179"/>
</dbReference>
<sequence>MKKQKTRVRGLCSKGRGWVCVQSQGWDLGLRPSLGSSLGSRSVVWGWSPGPRLGSGSGPESGSKAEVGAWV</sequence>
<evidence type="ECO:0000313" key="3">
    <source>
        <dbReference type="Proteomes" id="UP000596661"/>
    </source>
</evidence>
<evidence type="ECO:0000256" key="1">
    <source>
        <dbReference type="SAM" id="MobiDB-lite"/>
    </source>
</evidence>
<protein>
    <submittedName>
        <fullName evidence="2">Uncharacterized protein</fullName>
    </submittedName>
</protein>
<reference evidence="2" key="2">
    <citation type="submission" date="2021-03" db="UniProtKB">
        <authorList>
            <consortium name="EnsemblPlants"/>
        </authorList>
    </citation>
    <scope>IDENTIFICATION</scope>
</reference>
<organism evidence="2 3">
    <name type="scientific">Cannabis sativa</name>
    <name type="common">Hemp</name>
    <name type="synonym">Marijuana</name>
    <dbReference type="NCBI Taxonomy" id="3483"/>
    <lineage>
        <taxon>Eukaryota</taxon>
        <taxon>Viridiplantae</taxon>
        <taxon>Streptophyta</taxon>
        <taxon>Embryophyta</taxon>
        <taxon>Tracheophyta</taxon>
        <taxon>Spermatophyta</taxon>
        <taxon>Magnoliopsida</taxon>
        <taxon>eudicotyledons</taxon>
        <taxon>Gunneridae</taxon>
        <taxon>Pentapetalae</taxon>
        <taxon>rosids</taxon>
        <taxon>fabids</taxon>
        <taxon>Rosales</taxon>
        <taxon>Cannabaceae</taxon>
        <taxon>Cannabis</taxon>
    </lineage>
</organism>
<keyword evidence="3" id="KW-1185">Reference proteome</keyword>
<dbReference type="EMBL" id="UZAU01000597">
    <property type="status" value="NOT_ANNOTATED_CDS"/>
    <property type="molecule type" value="Genomic_DNA"/>
</dbReference>
<feature type="region of interest" description="Disordered" evidence="1">
    <location>
        <begin position="50"/>
        <end position="71"/>
    </location>
</feature>